<feature type="non-terminal residue" evidence="2">
    <location>
        <position position="131"/>
    </location>
</feature>
<dbReference type="AlphaFoldDB" id="A0A164F367"/>
<gene>
    <name evidence="2" type="ORF">APZ42_007787</name>
</gene>
<proteinExistence type="predicted"/>
<evidence type="ECO:0000313" key="3">
    <source>
        <dbReference type="Proteomes" id="UP000076858"/>
    </source>
</evidence>
<dbReference type="Gene3D" id="3.30.70.270">
    <property type="match status" value="1"/>
</dbReference>
<protein>
    <recommendedName>
        <fullName evidence="1">RNA-directed DNA polymerase</fullName>
        <ecNumber evidence="1">2.7.7.49</ecNumber>
    </recommendedName>
</protein>
<dbReference type="EC" id="2.7.7.49" evidence="1"/>
<dbReference type="InterPro" id="IPR043502">
    <property type="entry name" value="DNA/RNA_pol_sf"/>
</dbReference>
<dbReference type="Proteomes" id="UP000076858">
    <property type="component" value="Unassembled WGS sequence"/>
</dbReference>
<feature type="non-terminal residue" evidence="2">
    <location>
        <position position="1"/>
    </location>
</feature>
<dbReference type="STRING" id="35525.A0A164F367"/>
<name>A0A164F367_9CRUS</name>
<accession>A0A164F367</accession>
<sequence>AAHNVAINTTKIVFAQPAVTFGGYVVDADGFRPDPELTRAIREFPTPGSITDVRSFFGLCQLVGNFSDQLAAALDPLSPLLKTGYTWEWTTQHEETFTAARTLLSTVRDLAFYDPKRPTSLHVDASRINGL</sequence>
<dbReference type="GO" id="GO:0003964">
    <property type="term" value="F:RNA-directed DNA polymerase activity"/>
    <property type="evidence" value="ECO:0007669"/>
    <property type="project" value="UniProtKB-EC"/>
</dbReference>
<reference evidence="2 3" key="1">
    <citation type="submission" date="2016-03" db="EMBL/GenBank/DDBJ databases">
        <title>EvidentialGene: Evidence-directed Construction of Genes on Genomes.</title>
        <authorList>
            <person name="Gilbert D.G."/>
            <person name="Choi J.-H."/>
            <person name="Mockaitis K."/>
            <person name="Colbourne J."/>
            <person name="Pfrender M."/>
        </authorList>
    </citation>
    <scope>NUCLEOTIDE SEQUENCE [LARGE SCALE GENOMIC DNA]</scope>
    <source>
        <strain evidence="2 3">Xinb3</strain>
        <tissue evidence="2">Complete organism</tissue>
    </source>
</reference>
<keyword evidence="3" id="KW-1185">Reference proteome</keyword>
<dbReference type="InterPro" id="IPR050951">
    <property type="entry name" value="Retrovirus_Pol_polyprotein"/>
</dbReference>
<evidence type="ECO:0000313" key="2">
    <source>
        <dbReference type="EMBL" id="KZR97378.1"/>
    </source>
</evidence>
<dbReference type="EMBL" id="LRGB01021690">
    <property type="protein sequence ID" value="KZR97378.1"/>
    <property type="molecule type" value="Genomic_DNA"/>
</dbReference>
<organism evidence="2 3">
    <name type="scientific">Daphnia magna</name>
    <dbReference type="NCBI Taxonomy" id="35525"/>
    <lineage>
        <taxon>Eukaryota</taxon>
        <taxon>Metazoa</taxon>
        <taxon>Ecdysozoa</taxon>
        <taxon>Arthropoda</taxon>
        <taxon>Crustacea</taxon>
        <taxon>Branchiopoda</taxon>
        <taxon>Diplostraca</taxon>
        <taxon>Cladocera</taxon>
        <taxon>Anomopoda</taxon>
        <taxon>Daphniidae</taxon>
        <taxon>Daphnia</taxon>
    </lineage>
</organism>
<evidence type="ECO:0000256" key="1">
    <source>
        <dbReference type="ARBA" id="ARBA00012493"/>
    </source>
</evidence>
<comment type="caution">
    <text evidence="2">The sequence shown here is derived from an EMBL/GenBank/DDBJ whole genome shotgun (WGS) entry which is preliminary data.</text>
</comment>
<dbReference type="SUPFAM" id="SSF56672">
    <property type="entry name" value="DNA/RNA polymerases"/>
    <property type="match status" value="1"/>
</dbReference>
<dbReference type="PANTHER" id="PTHR37984">
    <property type="entry name" value="PROTEIN CBG26694"/>
    <property type="match status" value="1"/>
</dbReference>
<dbReference type="InterPro" id="IPR043128">
    <property type="entry name" value="Rev_trsase/Diguanyl_cyclase"/>
</dbReference>
<dbReference type="PANTHER" id="PTHR37984:SF9">
    <property type="entry name" value="INTEGRASE CATALYTIC DOMAIN-CONTAINING PROTEIN"/>
    <property type="match status" value="1"/>
</dbReference>
<dbReference type="FunFam" id="3.30.70.270:FF:000020">
    <property type="entry name" value="Transposon Tf2-6 polyprotein-like Protein"/>
    <property type="match status" value="1"/>
</dbReference>